<dbReference type="Pfam" id="PF06702">
    <property type="entry name" value="Fam20C"/>
    <property type="match status" value="1"/>
</dbReference>
<dbReference type="AlphaFoldDB" id="A0ABD3WT86"/>
<feature type="binding site" evidence="8">
    <location>
        <position position="443"/>
    </location>
    <ligand>
        <name>Mn(2+)</name>
        <dbReference type="ChEBI" id="CHEBI:29035"/>
    </ligand>
</feature>
<dbReference type="PANTHER" id="PTHR12450:SF22">
    <property type="entry name" value="EXTRACELLULAR SERINE_THREONINE PROTEIN CG31145"/>
    <property type="match status" value="1"/>
</dbReference>
<comment type="similarity">
    <text evidence="2">Belongs to the FAM20 family.</text>
</comment>
<keyword evidence="4" id="KW-1015">Disulfide bond</keyword>
<keyword evidence="3" id="KW-0333">Golgi apparatus</keyword>
<gene>
    <name evidence="11" type="ORF">ACJMK2_034404</name>
</gene>
<feature type="compositionally biased region" description="Basic and acidic residues" evidence="9">
    <location>
        <begin position="79"/>
        <end position="101"/>
    </location>
</feature>
<dbReference type="InterPro" id="IPR009581">
    <property type="entry name" value="FAM20_C"/>
</dbReference>
<feature type="binding site" evidence="8">
    <location>
        <position position="272"/>
    </location>
    <ligand>
        <name>Mn(2+)</name>
        <dbReference type="ChEBI" id="CHEBI:29035"/>
    </ligand>
</feature>
<evidence type="ECO:0000256" key="9">
    <source>
        <dbReference type="SAM" id="MobiDB-lite"/>
    </source>
</evidence>
<keyword evidence="8" id="KW-0464">Manganese</keyword>
<accession>A0ABD3WT86</accession>
<feature type="binding site" evidence="7">
    <location>
        <position position="443"/>
    </location>
    <ligand>
        <name>ATP</name>
        <dbReference type="ChEBI" id="CHEBI:30616"/>
    </ligand>
</feature>
<organism evidence="11 12">
    <name type="scientific">Sinanodonta woodiana</name>
    <name type="common">Chinese pond mussel</name>
    <name type="synonym">Anodonta woodiana</name>
    <dbReference type="NCBI Taxonomy" id="1069815"/>
    <lineage>
        <taxon>Eukaryota</taxon>
        <taxon>Metazoa</taxon>
        <taxon>Spiralia</taxon>
        <taxon>Lophotrochozoa</taxon>
        <taxon>Mollusca</taxon>
        <taxon>Bivalvia</taxon>
        <taxon>Autobranchia</taxon>
        <taxon>Heteroconchia</taxon>
        <taxon>Palaeoheterodonta</taxon>
        <taxon>Unionida</taxon>
        <taxon>Unionoidea</taxon>
        <taxon>Unionidae</taxon>
        <taxon>Unioninae</taxon>
        <taxon>Sinanodonta</taxon>
    </lineage>
</organism>
<keyword evidence="8" id="KW-0479">Metal-binding</keyword>
<dbReference type="GO" id="GO:0005794">
    <property type="term" value="C:Golgi apparatus"/>
    <property type="evidence" value="ECO:0007669"/>
    <property type="project" value="UniProtKB-SubCell"/>
</dbReference>
<dbReference type="EMBL" id="JBJQND010000005">
    <property type="protein sequence ID" value="KAL3876566.1"/>
    <property type="molecule type" value="Genomic_DNA"/>
</dbReference>
<keyword evidence="12" id="KW-1185">Reference proteome</keyword>
<feature type="binding site" evidence="7">
    <location>
        <position position="235"/>
    </location>
    <ligand>
        <name>ATP</name>
        <dbReference type="ChEBI" id="CHEBI:30616"/>
    </ligand>
</feature>
<evidence type="ECO:0000259" key="10">
    <source>
        <dbReference type="Pfam" id="PF06702"/>
    </source>
</evidence>
<comment type="caution">
    <text evidence="11">The sequence shown here is derived from an EMBL/GenBank/DDBJ whole genome shotgun (WGS) entry which is preliminary data.</text>
</comment>
<dbReference type="PANTHER" id="PTHR12450">
    <property type="entry name" value="DENTIN MATRIX PROTEIN 4 PROTEIN FAM20"/>
    <property type="match status" value="1"/>
</dbReference>
<name>A0ABD3WT86_SINWO</name>
<reference evidence="11 12" key="1">
    <citation type="submission" date="2024-11" db="EMBL/GenBank/DDBJ databases">
        <title>Chromosome-level genome assembly of the freshwater bivalve Anodonta woodiana.</title>
        <authorList>
            <person name="Chen X."/>
        </authorList>
    </citation>
    <scope>NUCLEOTIDE SEQUENCE [LARGE SCALE GENOMIC DNA]</scope>
    <source>
        <strain evidence="11">MN2024</strain>
        <tissue evidence="11">Gills</tissue>
    </source>
</reference>
<feature type="binding site" evidence="7">
    <location>
        <position position="272"/>
    </location>
    <ligand>
        <name>ATP</name>
        <dbReference type="ChEBI" id="CHEBI:30616"/>
    </ligand>
</feature>
<feature type="domain" description="FAM20 C-terminal" evidence="10">
    <location>
        <begin position="318"/>
        <end position="534"/>
    </location>
</feature>
<dbReference type="Proteomes" id="UP001634394">
    <property type="component" value="Unassembled WGS sequence"/>
</dbReference>
<feature type="binding site" evidence="7">
    <location>
        <position position="428"/>
    </location>
    <ligand>
        <name>ATP</name>
        <dbReference type="ChEBI" id="CHEBI:30616"/>
    </ligand>
</feature>
<evidence type="ECO:0000256" key="2">
    <source>
        <dbReference type="ARBA" id="ARBA00006557"/>
    </source>
</evidence>
<keyword evidence="7" id="KW-0067">ATP-binding</keyword>
<sequence>MTMKLKVRVTLMVFSVLALSVFYIAVSKFPLLYDGTYRLADIQLPGRKIVDGLDSPHIFTFRKRLNKSNYSSDNNLSLEGEKVRHEEERNETDFNAAEDKNGNGNNFGVKYESQYKFRRANTENNVTNYTDPLVDKLIQVLQKSNGIKFNFDKNLETSYNTFLRLLRKRSRRKGPSLPFYRTYNGGSHMSNWEKFQKGIHQYGLYVPEEPAIEDLRKDMSSEPIVDIEQKEGGTQLKLIITYSDEGQALFKPMRYSREQETLPDHFYFVDFERHNAEIAAFHLDKILGFYRVPPTIGREVNLTSEIRKLADTKLRKTFFVSPAGNVCFHGSCSYYCDTSHAVCGHPVMMEGSFATFLPPDRIAPRKTWRNPWKRSYSKHRKAYWEVYDDLCSQVIEKPPYNTGRRLLDVIDTHIFDFLTGNMDRHHYETFSDFGNNTFLLHLDNGRGFGKAHHDEMSILAPVYQCCLIRYSTFVKLTKLYMGPDKISDLMRESMSTDSINPVLTDSHLNALDRRVAKIVRVIHDCIEQSPYTDVIVDDFF</sequence>
<comment type="cofactor">
    <cofactor evidence="8">
        <name>Mn(2+)</name>
        <dbReference type="ChEBI" id="CHEBI:29035"/>
    </cofactor>
</comment>
<feature type="region of interest" description="Disordered" evidence="9">
    <location>
        <begin position="72"/>
        <end position="107"/>
    </location>
</feature>
<evidence type="ECO:0000256" key="8">
    <source>
        <dbReference type="PIRSR" id="PIRSR624869-3"/>
    </source>
</evidence>
<dbReference type="CDD" id="cd10314">
    <property type="entry name" value="FAM20_C"/>
    <property type="match status" value="1"/>
</dbReference>
<feature type="binding site" evidence="7">
    <location>
        <position position="251"/>
    </location>
    <ligand>
        <name>ATP</name>
        <dbReference type="ChEBI" id="CHEBI:30616"/>
    </ligand>
</feature>
<evidence type="ECO:0000256" key="5">
    <source>
        <dbReference type="ARBA" id="ARBA00023180"/>
    </source>
</evidence>
<keyword evidence="7" id="KW-0547">Nucleotide-binding</keyword>
<evidence type="ECO:0000256" key="4">
    <source>
        <dbReference type="ARBA" id="ARBA00023157"/>
    </source>
</evidence>
<keyword evidence="5" id="KW-0325">Glycoprotein</keyword>
<proteinExistence type="inferred from homology"/>
<dbReference type="InterPro" id="IPR024869">
    <property type="entry name" value="FAM20"/>
</dbReference>
<evidence type="ECO:0000256" key="7">
    <source>
        <dbReference type="PIRSR" id="PIRSR624869-2"/>
    </source>
</evidence>
<evidence type="ECO:0000256" key="3">
    <source>
        <dbReference type="ARBA" id="ARBA00023034"/>
    </source>
</evidence>
<feature type="active site" evidence="6">
    <location>
        <position position="423"/>
    </location>
</feature>
<evidence type="ECO:0000313" key="12">
    <source>
        <dbReference type="Proteomes" id="UP001634394"/>
    </source>
</evidence>
<evidence type="ECO:0000256" key="6">
    <source>
        <dbReference type="PIRSR" id="PIRSR624869-1"/>
    </source>
</evidence>
<evidence type="ECO:0000313" key="11">
    <source>
        <dbReference type="EMBL" id="KAL3876566.1"/>
    </source>
</evidence>
<comment type="subcellular location">
    <subcellularLocation>
        <location evidence="1">Golgi apparatus</location>
    </subcellularLocation>
</comment>
<protein>
    <recommendedName>
        <fullName evidence="10">FAM20 C-terminal domain-containing protein</fullName>
    </recommendedName>
</protein>
<evidence type="ECO:0000256" key="1">
    <source>
        <dbReference type="ARBA" id="ARBA00004555"/>
    </source>
</evidence>
<feature type="binding site" evidence="7">
    <location>
        <begin position="354"/>
        <end position="357"/>
    </location>
    <ligand>
        <name>ATP</name>
        <dbReference type="ChEBI" id="CHEBI:30616"/>
    </ligand>
</feature>